<evidence type="ECO:0000256" key="1">
    <source>
        <dbReference type="SAM" id="SignalP"/>
    </source>
</evidence>
<keyword evidence="1" id="KW-0732">Signal</keyword>
<feature type="chain" id="PRO_5039264410" evidence="1">
    <location>
        <begin position="22"/>
        <end position="168"/>
    </location>
</feature>
<sequence length="168" mass="19261">MRKLFLLLVGSLALTACQSSAPREYNLSVAYDPITIERFRVFPSVEVDIVEANETTLKQLEQTEIDDYFDPSNVLRDSLRKKTFYFSEEDYEKKTLGRDDKVWKTWLEKRGASHLVLFINLPRDGAKGPDMRRLTLPLAADRWDGTDIEVSIIPAGLLLQTPLKPEDN</sequence>
<feature type="signal peptide" evidence="1">
    <location>
        <begin position="1"/>
        <end position="21"/>
    </location>
</feature>
<reference evidence="2" key="1">
    <citation type="journal article" date="2021" name="PeerJ">
        <title>Extensive microbial diversity within the chicken gut microbiome revealed by metagenomics and culture.</title>
        <authorList>
            <person name="Gilroy R."/>
            <person name="Ravi A."/>
            <person name="Getino M."/>
            <person name="Pursley I."/>
            <person name="Horton D.L."/>
            <person name="Alikhan N.F."/>
            <person name="Baker D."/>
            <person name="Gharbi K."/>
            <person name="Hall N."/>
            <person name="Watson M."/>
            <person name="Adriaenssens E.M."/>
            <person name="Foster-Nyarko E."/>
            <person name="Jarju S."/>
            <person name="Secka A."/>
            <person name="Antonio M."/>
            <person name="Oren A."/>
            <person name="Chaudhuri R.R."/>
            <person name="La Ragione R."/>
            <person name="Hildebrand F."/>
            <person name="Pallen M.J."/>
        </authorList>
    </citation>
    <scope>NUCLEOTIDE SEQUENCE</scope>
    <source>
        <strain evidence="2">14975</strain>
    </source>
</reference>
<reference evidence="2" key="2">
    <citation type="submission" date="2021-04" db="EMBL/GenBank/DDBJ databases">
        <authorList>
            <person name="Gilroy R."/>
        </authorList>
    </citation>
    <scope>NUCLEOTIDE SEQUENCE</scope>
    <source>
        <strain evidence="2">14975</strain>
    </source>
</reference>
<name>A0A9D1V9S8_9BACT</name>
<comment type="caution">
    <text evidence="2">The sequence shown here is derived from an EMBL/GenBank/DDBJ whole genome shotgun (WGS) entry which is preliminary data.</text>
</comment>
<accession>A0A9D1V9S8</accession>
<organism evidence="2 3">
    <name type="scientific">Candidatus Akkermansia intestinigallinarum</name>
    <dbReference type="NCBI Taxonomy" id="2838431"/>
    <lineage>
        <taxon>Bacteria</taxon>
        <taxon>Pseudomonadati</taxon>
        <taxon>Verrucomicrobiota</taxon>
        <taxon>Verrucomicrobiia</taxon>
        <taxon>Verrucomicrobiales</taxon>
        <taxon>Akkermansiaceae</taxon>
        <taxon>Akkermansia</taxon>
    </lineage>
</organism>
<evidence type="ECO:0000313" key="3">
    <source>
        <dbReference type="Proteomes" id="UP000823964"/>
    </source>
</evidence>
<dbReference type="EMBL" id="DXFQ01000013">
    <property type="protein sequence ID" value="HIX19138.1"/>
    <property type="molecule type" value="Genomic_DNA"/>
</dbReference>
<gene>
    <name evidence="2" type="ORF">H9862_00875</name>
</gene>
<dbReference type="AlphaFoldDB" id="A0A9D1V9S8"/>
<dbReference type="PROSITE" id="PS51257">
    <property type="entry name" value="PROKAR_LIPOPROTEIN"/>
    <property type="match status" value="1"/>
</dbReference>
<proteinExistence type="predicted"/>
<protein>
    <submittedName>
        <fullName evidence="2">Uncharacterized protein</fullName>
    </submittedName>
</protein>
<dbReference type="Proteomes" id="UP000823964">
    <property type="component" value="Unassembled WGS sequence"/>
</dbReference>
<evidence type="ECO:0000313" key="2">
    <source>
        <dbReference type="EMBL" id="HIX19138.1"/>
    </source>
</evidence>